<dbReference type="EMBL" id="BLRU01000606">
    <property type="protein sequence ID" value="GFP20678.1"/>
    <property type="molecule type" value="Genomic_DNA"/>
</dbReference>
<protein>
    <submittedName>
        <fullName evidence="1">Uncharacterized protein</fullName>
    </submittedName>
</protein>
<dbReference type="AlphaFoldDB" id="A0A6V8NKA0"/>
<sequence>LLKAMVPAGLRFTTSKWVTLLENAESDTQELLWLRENGPVTLAAWQKLFPSTLRVDELRRLQQKGIIKLNNRESRGIGQEKVQSAHLLSAEQVGLPTGKKQALALDLLRKHGSMALAALADAGVSRATIHSMAKKGWIAICEQLVRRDPLAGETFLATSSIELTAAQVEAIRQVESACHGTGREVVL</sequence>
<proteinExistence type="predicted"/>
<dbReference type="Proteomes" id="UP000574717">
    <property type="component" value="Unassembled WGS sequence"/>
</dbReference>
<evidence type="ECO:0000313" key="1">
    <source>
        <dbReference type="EMBL" id="GFP20678.1"/>
    </source>
</evidence>
<accession>A0A6V8NKA0</accession>
<organism evidence="1 2">
    <name type="scientific">Candidatus Hakubella thermalkaliphila</name>
    <dbReference type="NCBI Taxonomy" id="2754717"/>
    <lineage>
        <taxon>Bacteria</taxon>
        <taxon>Bacillati</taxon>
        <taxon>Actinomycetota</taxon>
        <taxon>Actinomycetota incertae sedis</taxon>
        <taxon>Candidatus Hakubellales</taxon>
        <taxon>Candidatus Hakubellaceae</taxon>
        <taxon>Candidatus Hakubella</taxon>
    </lineage>
</organism>
<comment type="caution">
    <text evidence="1">The sequence shown here is derived from an EMBL/GenBank/DDBJ whole genome shotgun (WGS) entry which is preliminary data.</text>
</comment>
<name>A0A6V8NKA0_9ACTN</name>
<reference evidence="1 2" key="1">
    <citation type="journal article" date="2020" name="Front. Microbiol.">
        <title>Single-cell genomics of novel Actinobacteria with the Wood-Ljungdahl pathway discovered in a serpentinizing system.</title>
        <authorList>
            <person name="Merino N."/>
            <person name="Kawai M."/>
            <person name="Boyd E.S."/>
            <person name="Colman D.R."/>
            <person name="McGlynn S.E."/>
            <person name="Nealson K.H."/>
            <person name="Kurokawa K."/>
            <person name="Hongoh Y."/>
        </authorList>
    </citation>
    <scope>NUCLEOTIDE SEQUENCE [LARGE SCALE GENOMIC DNA]</scope>
    <source>
        <strain evidence="1 2">S03</strain>
    </source>
</reference>
<feature type="non-terminal residue" evidence="1">
    <location>
        <position position="187"/>
    </location>
</feature>
<evidence type="ECO:0000313" key="2">
    <source>
        <dbReference type="Proteomes" id="UP000574717"/>
    </source>
</evidence>
<feature type="non-terminal residue" evidence="1">
    <location>
        <position position="1"/>
    </location>
</feature>
<gene>
    <name evidence="1" type="ORF">HKBW3S03_02182</name>
</gene>